<sequence length="243" mass="25418">MTTERLDKALVTQGYFDSRSAAQAAVAAGTVLVNGRRAQKTSQVIGPADRLQAEPAHPYVSRGGLKLAHALVVFGVDPAGRHCLDVGASTGGFTDVLLQRGAASVVAVDVGRGQLHEKIARDPRVTSYEATDARSLTAEMVGHAPSLIVCDASFISLAKLLEAPLSLAASGGELVTLFKPQFEVGREFVGKGGLVTDREAVTRAEAAFCDWLADMNWAVSAKTDSPILGGDGNAERLIHAVKA</sequence>
<name>A0A399RM92_9PROT</name>
<dbReference type="PANTHER" id="PTHR32319:SF0">
    <property type="entry name" value="BACTERIAL HEMOLYSIN-LIKE PROTEIN"/>
    <property type="match status" value="1"/>
</dbReference>
<keyword evidence="1 3" id="KW-0694">RNA-binding</keyword>
<dbReference type="InterPro" id="IPR029063">
    <property type="entry name" value="SAM-dependent_MTases_sf"/>
</dbReference>
<comment type="similarity">
    <text evidence="2">Belongs to the TlyA family.</text>
</comment>
<evidence type="ECO:0000256" key="3">
    <source>
        <dbReference type="PROSITE-ProRule" id="PRU00182"/>
    </source>
</evidence>
<comment type="caution">
    <text evidence="5">The sequence shown here is derived from an EMBL/GenBank/DDBJ whole genome shotgun (WGS) entry which is preliminary data.</text>
</comment>
<dbReference type="OrthoDB" id="9784736at2"/>
<evidence type="ECO:0000313" key="6">
    <source>
        <dbReference type="Proteomes" id="UP000265845"/>
    </source>
</evidence>
<dbReference type="Pfam" id="PF01479">
    <property type="entry name" value="S4"/>
    <property type="match status" value="1"/>
</dbReference>
<dbReference type="Pfam" id="PF01728">
    <property type="entry name" value="FtsJ"/>
    <property type="match status" value="1"/>
</dbReference>
<dbReference type="PIRSF" id="PIRSF005578">
    <property type="entry name" value="TlyA"/>
    <property type="match status" value="1"/>
</dbReference>
<feature type="domain" description="RNA-binding S4" evidence="4">
    <location>
        <begin position="4"/>
        <end position="68"/>
    </location>
</feature>
<dbReference type="Gene3D" id="3.10.290.10">
    <property type="entry name" value="RNA-binding S4 domain"/>
    <property type="match status" value="1"/>
</dbReference>
<dbReference type="InterPro" id="IPR002942">
    <property type="entry name" value="S4_RNA-bd"/>
</dbReference>
<evidence type="ECO:0000256" key="2">
    <source>
        <dbReference type="ARBA" id="ARBA00029460"/>
    </source>
</evidence>
<dbReference type="GO" id="GO:0008168">
    <property type="term" value="F:methyltransferase activity"/>
    <property type="evidence" value="ECO:0007669"/>
    <property type="project" value="UniProtKB-KW"/>
</dbReference>
<keyword evidence="5" id="KW-0489">Methyltransferase</keyword>
<proteinExistence type="inferred from homology"/>
<evidence type="ECO:0000259" key="4">
    <source>
        <dbReference type="SMART" id="SM00363"/>
    </source>
</evidence>
<dbReference type="SUPFAM" id="SSF55174">
    <property type="entry name" value="Alpha-L RNA-binding motif"/>
    <property type="match status" value="1"/>
</dbReference>
<dbReference type="PROSITE" id="PS50889">
    <property type="entry name" value="S4"/>
    <property type="match status" value="1"/>
</dbReference>
<evidence type="ECO:0000313" key="5">
    <source>
        <dbReference type="EMBL" id="RIJ30825.1"/>
    </source>
</evidence>
<dbReference type="Gene3D" id="3.40.50.150">
    <property type="entry name" value="Vaccinia Virus protein VP39"/>
    <property type="match status" value="1"/>
</dbReference>
<gene>
    <name evidence="5" type="ORF">D1222_00695</name>
</gene>
<accession>A0A399RM92</accession>
<keyword evidence="6" id="KW-1185">Reference proteome</keyword>
<dbReference type="InterPro" id="IPR002877">
    <property type="entry name" value="RNA_MeTrfase_FtsJ_dom"/>
</dbReference>
<reference evidence="5 6" key="1">
    <citation type="submission" date="2018-08" db="EMBL/GenBank/DDBJ databases">
        <title>Henriciella mobilis sp. nov., isolated from seawater.</title>
        <authorList>
            <person name="Cheng H."/>
            <person name="Wu Y.-H."/>
            <person name="Xu X.-W."/>
            <person name="Guo L.-L."/>
        </authorList>
    </citation>
    <scope>NUCLEOTIDE SEQUENCE [LARGE SCALE GENOMIC DNA]</scope>
    <source>
        <strain evidence="5 6">CCUG67844</strain>
    </source>
</reference>
<dbReference type="NCBIfam" id="TIGR00478">
    <property type="entry name" value="tly"/>
    <property type="match status" value="1"/>
</dbReference>
<keyword evidence="5" id="KW-0808">Transferase</keyword>
<evidence type="ECO:0000256" key="1">
    <source>
        <dbReference type="ARBA" id="ARBA00022884"/>
    </source>
</evidence>
<dbReference type="SUPFAM" id="SSF53335">
    <property type="entry name" value="S-adenosyl-L-methionine-dependent methyltransferases"/>
    <property type="match status" value="1"/>
</dbReference>
<dbReference type="InterPro" id="IPR047048">
    <property type="entry name" value="TlyA"/>
</dbReference>
<dbReference type="CDD" id="cd00165">
    <property type="entry name" value="S4"/>
    <property type="match status" value="1"/>
</dbReference>
<dbReference type="AlphaFoldDB" id="A0A399RM92"/>
<protein>
    <submittedName>
        <fullName evidence="5">TlyA family RNA methyltransferase</fullName>
    </submittedName>
</protein>
<dbReference type="GO" id="GO:0003723">
    <property type="term" value="F:RNA binding"/>
    <property type="evidence" value="ECO:0007669"/>
    <property type="project" value="UniProtKB-KW"/>
</dbReference>
<dbReference type="EMBL" id="QWGA01000003">
    <property type="protein sequence ID" value="RIJ30825.1"/>
    <property type="molecule type" value="Genomic_DNA"/>
</dbReference>
<dbReference type="PANTHER" id="PTHR32319">
    <property type="entry name" value="BACTERIAL HEMOLYSIN-LIKE PROTEIN"/>
    <property type="match status" value="1"/>
</dbReference>
<dbReference type="CDD" id="cd02440">
    <property type="entry name" value="AdoMet_MTases"/>
    <property type="match status" value="1"/>
</dbReference>
<dbReference type="SMART" id="SM00363">
    <property type="entry name" value="S4"/>
    <property type="match status" value="1"/>
</dbReference>
<dbReference type="GO" id="GO:0032259">
    <property type="term" value="P:methylation"/>
    <property type="evidence" value="ECO:0007669"/>
    <property type="project" value="UniProtKB-KW"/>
</dbReference>
<dbReference type="RefSeq" id="WP_119452328.1">
    <property type="nucleotide sequence ID" value="NZ_QWGA01000003.1"/>
</dbReference>
<dbReference type="InterPro" id="IPR036986">
    <property type="entry name" value="S4_RNA-bd_sf"/>
</dbReference>
<dbReference type="Proteomes" id="UP000265845">
    <property type="component" value="Unassembled WGS sequence"/>
</dbReference>
<dbReference type="InterPro" id="IPR004538">
    <property type="entry name" value="Hemolysin_A/TlyA"/>
</dbReference>
<organism evidence="5 6">
    <name type="scientific">Henriciella algicola</name>
    <dbReference type="NCBI Taxonomy" id="1608422"/>
    <lineage>
        <taxon>Bacteria</taxon>
        <taxon>Pseudomonadati</taxon>
        <taxon>Pseudomonadota</taxon>
        <taxon>Alphaproteobacteria</taxon>
        <taxon>Hyphomonadales</taxon>
        <taxon>Hyphomonadaceae</taxon>
        <taxon>Henriciella</taxon>
    </lineage>
</organism>